<dbReference type="Gene3D" id="1.10.520.20">
    <property type="entry name" value="N-terminal domain of the delta subunit of the F1F0-ATP synthase"/>
    <property type="match status" value="1"/>
</dbReference>
<keyword evidence="10" id="KW-1185">Reference proteome</keyword>
<comment type="similarity">
    <text evidence="8">Belongs to the ATPase delta chain family.</text>
</comment>
<dbReference type="Pfam" id="PF00213">
    <property type="entry name" value="OSCP"/>
    <property type="match status" value="1"/>
</dbReference>
<organism evidence="9 10">
    <name type="scientific">Paenibacillus whitsoniae</name>
    <dbReference type="NCBI Taxonomy" id="2496558"/>
    <lineage>
        <taxon>Bacteria</taxon>
        <taxon>Bacillati</taxon>
        <taxon>Bacillota</taxon>
        <taxon>Bacilli</taxon>
        <taxon>Bacillales</taxon>
        <taxon>Paenibacillaceae</taxon>
        <taxon>Paenibacillus</taxon>
    </lineage>
</organism>
<dbReference type="GO" id="GO:0016787">
    <property type="term" value="F:hydrolase activity"/>
    <property type="evidence" value="ECO:0007669"/>
    <property type="project" value="UniProtKB-KW"/>
</dbReference>
<gene>
    <name evidence="8" type="primary">atpH</name>
    <name evidence="9" type="ORF">EJQ19_14530</name>
</gene>
<dbReference type="NCBIfam" id="NF004403">
    <property type="entry name" value="PRK05758.2-4"/>
    <property type="match status" value="1"/>
</dbReference>
<comment type="function">
    <text evidence="8">This protein is part of the stalk that links CF(0) to CF(1). It either transmits conformational changes from CF(0) to CF(1) or is implicated in proton conduction.</text>
</comment>
<evidence type="ECO:0000256" key="5">
    <source>
        <dbReference type="ARBA" id="ARBA00023136"/>
    </source>
</evidence>
<accession>A0A3S0BL28</accession>
<sequence>MSDIVVAKRYARALFEVAKEKGIISQVEEELKSVASAIKENADLQKILNHPNVGTSSKTDLLKQIFEGKVSEPVWNTLLVLIDKGRQSILNALVNEFAKVADEALGQATAVVYSAAGLSDAQQAEVASQFSKITGKTIRVSNVVEPKLLGGMQVRIGDRLYDGSLSGKLDRLSKALV</sequence>
<reference evidence="9 10" key="1">
    <citation type="submission" date="2018-12" db="EMBL/GenBank/DDBJ databases">
        <title>Bacillus ochoae sp. nov., Paenibacillus whitsoniae sp. nov., Paenibacillus spiritus sp. nov. Isolated from the Mars Exploration Rover during spacecraft assembly.</title>
        <authorList>
            <person name="Seuylemezian A."/>
            <person name="Vaishampayan P."/>
        </authorList>
    </citation>
    <scope>NUCLEOTIDE SEQUENCE [LARGE SCALE GENOMIC DNA]</scope>
    <source>
        <strain evidence="9 10">MER 54</strain>
    </source>
</reference>
<evidence type="ECO:0000256" key="8">
    <source>
        <dbReference type="HAMAP-Rule" id="MF_01416"/>
    </source>
</evidence>
<keyword evidence="9" id="KW-0378">Hydrolase</keyword>
<dbReference type="RefSeq" id="WP_126141957.1">
    <property type="nucleotide sequence ID" value="NZ_RXHU01000041.1"/>
</dbReference>
<comment type="subcellular location">
    <subcellularLocation>
        <location evidence="8">Cell membrane</location>
        <topology evidence="8">Peripheral membrane protein</topology>
    </subcellularLocation>
    <subcellularLocation>
        <location evidence="1">Membrane</location>
    </subcellularLocation>
</comment>
<evidence type="ECO:0000256" key="4">
    <source>
        <dbReference type="ARBA" id="ARBA00023065"/>
    </source>
</evidence>
<evidence type="ECO:0000256" key="7">
    <source>
        <dbReference type="ARBA" id="ARBA00023310"/>
    </source>
</evidence>
<dbReference type="GO" id="GO:0046933">
    <property type="term" value="F:proton-transporting ATP synthase activity, rotational mechanism"/>
    <property type="evidence" value="ECO:0007669"/>
    <property type="project" value="UniProtKB-UniRule"/>
</dbReference>
<dbReference type="HAMAP" id="MF_01416">
    <property type="entry name" value="ATP_synth_delta_bact"/>
    <property type="match status" value="1"/>
</dbReference>
<evidence type="ECO:0000313" key="10">
    <source>
        <dbReference type="Proteomes" id="UP000276128"/>
    </source>
</evidence>
<dbReference type="EMBL" id="RXHU01000041">
    <property type="protein sequence ID" value="RTE08981.1"/>
    <property type="molecule type" value="Genomic_DNA"/>
</dbReference>
<keyword evidence="5 8" id="KW-0472">Membrane</keyword>
<dbReference type="GO" id="GO:0045259">
    <property type="term" value="C:proton-transporting ATP synthase complex"/>
    <property type="evidence" value="ECO:0007669"/>
    <property type="project" value="UniProtKB-KW"/>
</dbReference>
<dbReference type="OrthoDB" id="9802471at2"/>
<dbReference type="AlphaFoldDB" id="A0A3S0BL28"/>
<evidence type="ECO:0000256" key="1">
    <source>
        <dbReference type="ARBA" id="ARBA00004370"/>
    </source>
</evidence>
<dbReference type="Proteomes" id="UP000276128">
    <property type="component" value="Unassembled WGS sequence"/>
</dbReference>
<keyword evidence="6 8" id="KW-0139">CF(1)</keyword>
<keyword evidence="3 8" id="KW-0375">Hydrogen ion transport</keyword>
<evidence type="ECO:0000256" key="6">
    <source>
        <dbReference type="ARBA" id="ARBA00023196"/>
    </source>
</evidence>
<protein>
    <recommendedName>
        <fullName evidence="8">ATP synthase subunit delta</fullName>
    </recommendedName>
    <alternativeName>
        <fullName evidence="8">ATP synthase F(1) sector subunit delta</fullName>
    </alternativeName>
    <alternativeName>
        <fullName evidence="8">F-type ATPase subunit delta</fullName>
        <shortName evidence="8">F-ATPase subunit delta</shortName>
    </alternativeName>
</protein>
<dbReference type="PROSITE" id="PS00389">
    <property type="entry name" value="ATPASE_DELTA"/>
    <property type="match status" value="1"/>
</dbReference>
<evidence type="ECO:0000256" key="3">
    <source>
        <dbReference type="ARBA" id="ARBA00022781"/>
    </source>
</evidence>
<dbReference type="InterPro" id="IPR000711">
    <property type="entry name" value="ATPase_OSCP/dsu"/>
</dbReference>
<dbReference type="SUPFAM" id="SSF47928">
    <property type="entry name" value="N-terminal domain of the delta subunit of the F1F0-ATP synthase"/>
    <property type="match status" value="1"/>
</dbReference>
<keyword evidence="2 8" id="KW-0813">Transport</keyword>
<dbReference type="InterPro" id="IPR026015">
    <property type="entry name" value="ATP_synth_OSCP/delta_N_sf"/>
</dbReference>
<comment type="function">
    <text evidence="8">F(1)F(0) ATP synthase produces ATP from ADP in the presence of a proton or sodium gradient. F-type ATPases consist of two structural domains, F(1) containing the extramembraneous catalytic core and F(0) containing the membrane proton channel, linked together by a central stalk and a peripheral stalk. During catalysis, ATP synthesis in the catalytic domain of F(1) is coupled via a rotary mechanism of the central stalk subunits to proton translocation.</text>
</comment>
<comment type="caution">
    <text evidence="9">The sequence shown here is derived from an EMBL/GenBank/DDBJ whole genome shotgun (WGS) entry which is preliminary data.</text>
</comment>
<keyword evidence="4 8" id="KW-0406">Ion transport</keyword>
<dbReference type="PANTHER" id="PTHR11910">
    <property type="entry name" value="ATP SYNTHASE DELTA CHAIN"/>
    <property type="match status" value="1"/>
</dbReference>
<evidence type="ECO:0000313" key="9">
    <source>
        <dbReference type="EMBL" id="RTE08981.1"/>
    </source>
</evidence>
<dbReference type="GO" id="GO:0005886">
    <property type="term" value="C:plasma membrane"/>
    <property type="evidence" value="ECO:0007669"/>
    <property type="project" value="UniProtKB-SubCell"/>
</dbReference>
<keyword evidence="7 8" id="KW-0066">ATP synthesis</keyword>
<name>A0A3S0BL28_9BACL</name>
<proteinExistence type="inferred from homology"/>
<keyword evidence="8" id="KW-1003">Cell membrane</keyword>
<dbReference type="NCBIfam" id="TIGR01145">
    <property type="entry name" value="ATP_synt_delta"/>
    <property type="match status" value="1"/>
</dbReference>
<dbReference type="PRINTS" id="PR00125">
    <property type="entry name" value="ATPASEDELTA"/>
</dbReference>
<evidence type="ECO:0000256" key="2">
    <source>
        <dbReference type="ARBA" id="ARBA00022448"/>
    </source>
</evidence>
<dbReference type="InterPro" id="IPR020781">
    <property type="entry name" value="ATPase_OSCP/d_CS"/>
</dbReference>